<dbReference type="Pfam" id="PF14305">
    <property type="entry name" value="ATPgrasp_TupA"/>
    <property type="match status" value="1"/>
</dbReference>
<name>A0A7J5E565_NOCSI</name>
<gene>
    <name evidence="2" type="ORF">F9L07_16100</name>
</gene>
<evidence type="ECO:0008006" key="4">
    <source>
        <dbReference type="Google" id="ProtNLM"/>
    </source>
</evidence>
<dbReference type="Proteomes" id="UP000449906">
    <property type="component" value="Unassembled WGS sequence"/>
</dbReference>
<dbReference type="AlphaFoldDB" id="A0A7J5E565"/>
<dbReference type="EMBL" id="WBVM01000001">
    <property type="protein sequence ID" value="KAB2813197.1"/>
    <property type="molecule type" value="Genomic_DNA"/>
</dbReference>
<dbReference type="InterPro" id="IPR029465">
    <property type="entry name" value="ATPgrasp_TupA"/>
</dbReference>
<evidence type="ECO:0000313" key="2">
    <source>
        <dbReference type="EMBL" id="KAB2813197.1"/>
    </source>
</evidence>
<dbReference type="SUPFAM" id="SSF56059">
    <property type="entry name" value="Glutathione synthetase ATP-binding domain-like"/>
    <property type="match status" value="1"/>
</dbReference>
<reference evidence="2 3" key="1">
    <citation type="submission" date="2019-09" db="EMBL/GenBank/DDBJ databases">
        <title>Pimelobacter sp. isolated from Paulinella.</title>
        <authorList>
            <person name="Jeong S.E."/>
        </authorList>
    </citation>
    <scope>NUCLEOTIDE SEQUENCE [LARGE SCALE GENOMIC DNA]</scope>
    <source>
        <strain evidence="2 3">Pch-N</strain>
    </source>
</reference>
<protein>
    <recommendedName>
        <fullName evidence="4">ATP-grasp domain-containing protein</fullName>
    </recommendedName>
</protein>
<evidence type="ECO:0000256" key="1">
    <source>
        <dbReference type="SAM" id="Coils"/>
    </source>
</evidence>
<keyword evidence="1" id="KW-0175">Coiled coil</keyword>
<comment type="caution">
    <text evidence="2">The sequence shown here is derived from an EMBL/GenBank/DDBJ whole genome shotgun (WGS) entry which is preliminary data.</text>
</comment>
<organism evidence="2 3">
    <name type="scientific">Nocardioides simplex</name>
    <name type="common">Arthrobacter simplex</name>
    <dbReference type="NCBI Taxonomy" id="2045"/>
    <lineage>
        <taxon>Bacteria</taxon>
        <taxon>Bacillati</taxon>
        <taxon>Actinomycetota</taxon>
        <taxon>Actinomycetes</taxon>
        <taxon>Propionibacteriales</taxon>
        <taxon>Nocardioidaceae</taxon>
        <taxon>Pimelobacter</taxon>
    </lineage>
</organism>
<accession>A0A7J5E565</accession>
<sequence length="369" mass="40837">MTGVSPNRRARHRRAARFTPVRVSSRLSGLVGRAPAPDGPPELTAPELRTRLRRARARARRLQAELTDLKARYDGPSHQAQLTAAWREWRHVRTAGGVEEGRQFDNKLVSYAFAQSHGVAFPALHGRWESLDDIDPVALAAAPESSFLKAAHGAAALGVVATDDAAEIASALSRWRTLARPTELRLDPPVIAPPYFTEERLRPEGELLLDIKVFAFYGEVAQVLLLAVPDYRDRSANRMRVLGPDGADLGPVVTTAPIDPDLPVPGHLAEIVDVARRLSLALRRPFVRLDFYDTGDRALLGEITPMPGNVNRYVRAHDAFLGEHWERARGRMRADVAAGLDPRVVWGPGPRELVFRDASPWWPGELAHR</sequence>
<proteinExistence type="predicted"/>
<evidence type="ECO:0000313" key="3">
    <source>
        <dbReference type="Proteomes" id="UP000449906"/>
    </source>
</evidence>
<feature type="coiled-coil region" evidence="1">
    <location>
        <begin position="45"/>
        <end position="72"/>
    </location>
</feature>